<dbReference type="Pfam" id="PF00931">
    <property type="entry name" value="NB-ARC"/>
    <property type="match status" value="1"/>
</dbReference>
<keyword evidence="2" id="KW-0677">Repeat</keyword>
<dbReference type="InterPro" id="IPR027417">
    <property type="entry name" value="P-loop_NTPase"/>
</dbReference>
<dbReference type="InterPro" id="IPR042197">
    <property type="entry name" value="Apaf_helical"/>
</dbReference>
<dbReference type="PRINTS" id="PR00364">
    <property type="entry name" value="DISEASERSIST"/>
</dbReference>
<dbReference type="PROSITE" id="PS50104">
    <property type="entry name" value="TIR"/>
    <property type="match status" value="1"/>
</dbReference>
<dbReference type="InterPro" id="IPR058192">
    <property type="entry name" value="WHD_ROQ1-like"/>
</dbReference>
<evidence type="ECO:0000256" key="1">
    <source>
        <dbReference type="ARBA" id="ARBA00022614"/>
    </source>
</evidence>
<dbReference type="InterPro" id="IPR000157">
    <property type="entry name" value="TIR_dom"/>
</dbReference>
<dbReference type="InterPro" id="IPR044974">
    <property type="entry name" value="Disease_R_plants"/>
</dbReference>
<dbReference type="Gene3D" id="3.40.50.300">
    <property type="entry name" value="P-loop containing nucleotide triphosphate hydrolases"/>
    <property type="match status" value="1"/>
</dbReference>
<name>A0AAF0XX16_DAUCS</name>
<feature type="domain" description="TIR" evidence="4">
    <location>
        <begin position="1"/>
        <end position="130"/>
    </location>
</feature>
<dbReference type="SMART" id="SM00255">
    <property type="entry name" value="TIR"/>
    <property type="match status" value="1"/>
</dbReference>
<protein>
    <recommendedName>
        <fullName evidence="4">TIR domain-containing protein</fullName>
    </recommendedName>
</protein>
<organism evidence="5 6">
    <name type="scientific">Daucus carota subsp. sativus</name>
    <name type="common">Carrot</name>
    <dbReference type="NCBI Taxonomy" id="79200"/>
    <lineage>
        <taxon>Eukaryota</taxon>
        <taxon>Viridiplantae</taxon>
        <taxon>Streptophyta</taxon>
        <taxon>Embryophyta</taxon>
        <taxon>Tracheophyta</taxon>
        <taxon>Spermatophyta</taxon>
        <taxon>Magnoliopsida</taxon>
        <taxon>eudicotyledons</taxon>
        <taxon>Gunneridae</taxon>
        <taxon>Pentapetalae</taxon>
        <taxon>asterids</taxon>
        <taxon>campanulids</taxon>
        <taxon>Apiales</taxon>
        <taxon>Apiaceae</taxon>
        <taxon>Apioideae</taxon>
        <taxon>Scandiceae</taxon>
        <taxon>Daucinae</taxon>
        <taxon>Daucus</taxon>
        <taxon>Daucus sect. Daucus</taxon>
    </lineage>
</organism>
<reference evidence="5" key="1">
    <citation type="journal article" date="2016" name="Nat. Genet.">
        <title>A high-quality carrot genome assembly provides new insights into carotenoid accumulation and asterid genome evolution.</title>
        <authorList>
            <person name="Iorizzo M."/>
            <person name="Ellison S."/>
            <person name="Senalik D."/>
            <person name="Zeng P."/>
            <person name="Satapoomin P."/>
            <person name="Huang J."/>
            <person name="Bowman M."/>
            <person name="Iovene M."/>
            <person name="Sanseverino W."/>
            <person name="Cavagnaro P."/>
            <person name="Yildiz M."/>
            <person name="Macko-Podgorni A."/>
            <person name="Moranska E."/>
            <person name="Grzebelus E."/>
            <person name="Grzebelus D."/>
            <person name="Ashrafi H."/>
            <person name="Zheng Z."/>
            <person name="Cheng S."/>
            <person name="Spooner D."/>
            <person name="Van Deynze A."/>
            <person name="Simon P."/>
        </authorList>
    </citation>
    <scope>NUCLEOTIDE SEQUENCE</scope>
    <source>
        <tissue evidence="5">Leaf</tissue>
    </source>
</reference>
<dbReference type="Proteomes" id="UP000077755">
    <property type="component" value="Chromosome 9"/>
</dbReference>
<evidence type="ECO:0000256" key="2">
    <source>
        <dbReference type="ARBA" id="ARBA00022737"/>
    </source>
</evidence>
<dbReference type="GO" id="GO:0043531">
    <property type="term" value="F:ADP binding"/>
    <property type="evidence" value="ECO:0007669"/>
    <property type="project" value="InterPro"/>
</dbReference>
<dbReference type="InterPro" id="IPR035897">
    <property type="entry name" value="Toll_tir_struct_dom_sf"/>
</dbReference>
<dbReference type="SUPFAM" id="SSF52200">
    <property type="entry name" value="Toll/Interleukin receptor TIR domain"/>
    <property type="match status" value="1"/>
</dbReference>
<evidence type="ECO:0000313" key="6">
    <source>
        <dbReference type="Proteomes" id="UP000077755"/>
    </source>
</evidence>
<evidence type="ECO:0000313" key="5">
    <source>
        <dbReference type="EMBL" id="WOH15765.1"/>
    </source>
</evidence>
<reference evidence="5" key="2">
    <citation type="submission" date="2022-03" db="EMBL/GenBank/DDBJ databases">
        <title>Draft title - Genomic analysis of global carrot germplasm unveils the trajectory of domestication and the origin of high carotenoid orange carrot.</title>
        <authorList>
            <person name="Iorizzo M."/>
            <person name="Ellison S."/>
            <person name="Senalik D."/>
            <person name="Macko-Podgorni A."/>
            <person name="Grzebelus D."/>
            <person name="Bostan H."/>
            <person name="Rolling W."/>
            <person name="Curaba J."/>
            <person name="Simon P."/>
        </authorList>
    </citation>
    <scope>NUCLEOTIDE SEQUENCE</scope>
    <source>
        <tissue evidence="5">Leaf</tissue>
    </source>
</reference>
<dbReference type="GO" id="GO:0007165">
    <property type="term" value="P:signal transduction"/>
    <property type="evidence" value="ECO:0007669"/>
    <property type="project" value="InterPro"/>
</dbReference>
<accession>A0AAF0XX16</accession>
<keyword evidence="1" id="KW-0433">Leucine-rich repeat</keyword>
<dbReference type="Pfam" id="PF23282">
    <property type="entry name" value="WHD_ROQ1"/>
    <property type="match status" value="1"/>
</dbReference>
<keyword evidence="3" id="KW-0611">Plant defense</keyword>
<dbReference type="PANTHER" id="PTHR11017:SF271">
    <property type="entry name" value="DISEASE RESISTANCE PROTEIN (TIR-NBS-LRR CLASS) FAMILY"/>
    <property type="match status" value="1"/>
</dbReference>
<gene>
    <name evidence="5" type="ORF">DCAR_0935310</name>
</gene>
<dbReference type="GO" id="GO:0006952">
    <property type="term" value="P:defense response"/>
    <property type="evidence" value="ECO:0007669"/>
    <property type="project" value="UniProtKB-KW"/>
</dbReference>
<dbReference type="Gene3D" id="1.10.8.430">
    <property type="entry name" value="Helical domain of apoptotic protease-activating factors"/>
    <property type="match status" value="1"/>
</dbReference>
<dbReference type="Pfam" id="PF01582">
    <property type="entry name" value="TIR"/>
    <property type="match status" value="1"/>
</dbReference>
<evidence type="ECO:0000256" key="3">
    <source>
        <dbReference type="ARBA" id="ARBA00022821"/>
    </source>
</evidence>
<keyword evidence="6" id="KW-1185">Reference proteome</keyword>
<evidence type="ECO:0000259" key="4">
    <source>
        <dbReference type="PROSITE" id="PS50104"/>
    </source>
</evidence>
<dbReference type="AlphaFoldDB" id="A0AAF0XX16"/>
<dbReference type="EMBL" id="CP093351">
    <property type="protein sequence ID" value="WOH15765.1"/>
    <property type="molecule type" value="Genomic_DNA"/>
</dbReference>
<dbReference type="SUPFAM" id="SSF46785">
    <property type="entry name" value="Winged helix' DNA-binding domain"/>
    <property type="match status" value="1"/>
</dbReference>
<sequence>MFRPSAQPHQQYCSVVKDKNEVTVDTTTSQLAVVTSSPLWDVFLSFRAITNSKMFVLVISQNYAASSWCLDELVEILSCKRTKNQVIPVFYHVNPSDLRHHRGSFGVALKKHENEADTIQNIVDNVLSQASTKVVHLERCLFGIDLAVEEIYGQLGIESDDVRALGICGMGGIGKTTIAKAFYNKYAHKFDVSCFMENIKQNSQGASPLRSLLQKLLKELLRAKDFEVRDVQSALRKLGEILSYKKALLVFDDLDHSSYSDLLVRICELISNGRDGSRMIITARDLNLPNQLKVQMSKVDTYRVKHLNEINSLELFSYHAFKQSKPPGKYLALSESFVTYAGGLPLALKVLGSSLRGRTDMSFWKVKLEKVQKIPMENIQRILQLSYDELEDNTQKAIFLDIVLFFLGKKIDEAVDVFKSCDLFPECGIPILVERCLLTVDFDNTLQMHNLVKDMGRNVIDEESKHGRCRRLYLEGASQALPNQVNKMLNILFLYLIYIHAFS</sequence>
<dbReference type="InterPro" id="IPR002182">
    <property type="entry name" value="NB-ARC"/>
</dbReference>
<dbReference type="Gene3D" id="3.40.50.10140">
    <property type="entry name" value="Toll/interleukin-1 receptor homology (TIR) domain"/>
    <property type="match status" value="1"/>
</dbReference>
<dbReference type="InterPro" id="IPR036390">
    <property type="entry name" value="WH_DNA-bd_sf"/>
</dbReference>
<proteinExistence type="predicted"/>
<dbReference type="SUPFAM" id="SSF52540">
    <property type="entry name" value="P-loop containing nucleoside triphosphate hydrolases"/>
    <property type="match status" value="1"/>
</dbReference>
<dbReference type="PANTHER" id="PTHR11017">
    <property type="entry name" value="LEUCINE-RICH REPEAT-CONTAINING PROTEIN"/>
    <property type="match status" value="1"/>
</dbReference>